<dbReference type="GO" id="GO:0003978">
    <property type="term" value="F:UDP-glucose 4-epimerase activity"/>
    <property type="evidence" value="ECO:0007669"/>
    <property type="project" value="TreeGrafter"/>
</dbReference>
<dbReference type="PRINTS" id="PR01713">
    <property type="entry name" value="NUCEPIMERASE"/>
</dbReference>
<reference evidence="3" key="2">
    <citation type="submission" date="2023-05" db="EMBL/GenBank/DDBJ databases">
        <authorList>
            <consortium name="Lawrence Berkeley National Laboratory"/>
            <person name="Steindorff A."/>
            <person name="Hensen N."/>
            <person name="Bonometti L."/>
            <person name="Westerberg I."/>
            <person name="Brannstrom I.O."/>
            <person name="Guillou S."/>
            <person name="Cros-Aarteil S."/>
            <person name="Calhoun S."/>
            <person name="Haridas S."/>
            <person name="Kuo A."/>
            <person name="Mondo S."/>
            <person name="Pangilinan J."/>
            <person name="Riley R."/>
            <person name="Labutti K."/>
            <person name="Andreopoulos B."/>
            <person name="Lipzen A."/>
            <person name="Chen C."/>
            <person name="Yanf M."/>
            <person name="Daum C."/>
            <person name="Ng V."/>
            <person name="Clum A."/>
            <person name="Ohm R."/>
            <person name="Martin F."/>
            <person name="Silar P."/>
            <person name="Natvig D."/>
            <person name="Lalanne C."/>
            <person name="Gautier V."/>
            <person name="Ament-Velasquez S.L."/>
            <person name="Kruys A."/>
            <person name="Hutchinson M.I."/>
            <person name="Powell A.J."/>
            <person name="Barry K."/>
            <person name="Miller A.N."/>
            <person name="Grigoriev I.V."/>
            <person name="Debuchy R."/>
            <person name="Gladieux P."/>
            <person name="Thoren M.H."/>
            <person name="Johannesson H."/>
        </authorList>
    </citation>
    <scope>NUCLEOTIDE SEQUENCE</scope>
    <source>
        <strain evidence="3">PSN293</strain>
    </source>
</reference>
<organism evidence="3 4">
    <name type="scientific">Rhypophila decipiens</name>
    <dbReference type="NCBI Taxonomy" id="261697"/>
    <lineage>
        <taxon>Eukaryota</taxon>
        <taxon>Fungi</taxon>
        <taxon>Dikarya</taxon>
        <taxon>Ascomycota</taxon>
        <taxon>Pezizomycotina</taxon>
        <taxon>Sordariomycetes</taxon>
        <taxon>Sordariomycetidae</taxon>
        <taxon>Sordariales</taxon>
        <taxon>Naviculisporaceae</taxon>
        <taxon>Rhypophila</taxon>
    </lineage>
</organism>
<dbReference type="Proteomes" id="UP001301769">
    <property type="component" value="Unassembled WGS sequence"/>
</dbReference>
<dbReference type="InterPro" id="IPR001509">
    <property type="entry name" value="Epimerase_deHydtase"/>
</dbReference>
<proteinExistence type="predicted"/>
<evidence type="ECO:0000256" key="1">
    <source>
        <dbReference type="SAM" id="MobiDB-lite"/>
    </source>
</evidence>
<dbReference type="Pfam" id="PF01370">
    <property type="entry name" value="Epimerase"/>
    <property type="match status" value="1"/>
</dbReference>
<comment type="caution">
    <text evidence="3">The sequence shown here is derived from an EMBL/GenBank/DDBJ whole genome shotgun (WGS) entry which is preliminary data.</text>
</comment>
<evidence type="ECO:0000313" key="4">
    <source>
        <dbReference type="Proteomes" id="UP001301769"/>
    </source>
</evidence>
<protein>
    <recommendedName>
        <fullName evidence="2">NAD-dependent epimerase/dehydratase domain-containing protein</fullName>
    </recommendedName>
</protein>
<dbReference type="PANTHER" id="PTHR43725">
    <property type="entry name" value="UDP-GLUCOSE 4-EPIMERASE"/>
    <property type="match status" value="1"/>
</dbReference>
<name>A0AAN7BAC0_9PEZI</name>
<evidence type="ECO:0000259" key="2">
    <source>
        <dbReference type="Pfam" id="PF01370"/>
    </source>
</evidence>
<dbReference type="EMBL" id="MU858052">
    <property type="protein sequence ID" value="KAK4218511.1"/>
    <property type="molecule type" value="Genomic_DNA"/>
</dbReference>
<dbReference type="Gene3D" id="3.90.25.10">
    <property type="entry name" value="UDP-galactose 4-epimerase, domain 1"/>
    <property type="match status" value="1"/>
</dbReference>
<dbReference type="AlphaFoldDB" id="A0AAN7BAC0"/>
<dbReference type="SUPFAM" id="SSF51735">
    <property type="entry name" value="NAD(P)-binding Rossmann-fold domains"/>
    <property type="match status" value="1"/>
</dbReference>
<dbReference type="InterPro" id="IPR036291">
    <property type="entry name" value="NAD(P)-bd_dom_sf"/>
</dbReference>
<dbReference type="Gene3D" id="3.40.50.720">
    <property type="entry name" value="NAD(P)-binding Rossmann-like Domain"/>
    <property type="match status" value="1"/>
</dbReference>
<sequence>MNVTTVFTNLDLKPEDEVPPSPSSTTTTSSSDLHHSSDNLEEDSPGTTPGAGSENGDPFTYGPNSQHELLEGHGQEDKFILVTGGLGYIGSHTTLELLKQGYNVIVVDNLSNCFASARWRIQHLANQHFQSLAEQACPVAKLPKLHFHKMDYQSSSMRLLLEQYSIRDGASFDEQQDEAEKETKQSQISGVIHFAAYKSVSESITDPLAYYDNNVCGLVGFIRLLDEFNIHNVIFSSSATIYGSKANASKPLLEDQVLHFPSSSSSSQNEAAEMGAEGLTCAYARTKYFCEAILADLAISAPQKWRITCLRYFNPVGCDPSGLLGESPRNTPTNLFPVVAEVLTGKRAKLSVFGTDWPTADGTAIRDYVHVVDIARGHVAALSTTPAISISTVGEKGDLERAFRTYNLGSGTGTSVLEIVESLSQAAERPVPVEWTGRRAGDVGFCVASTARAERELGWFPKESIAQSARDLWNYIRGHGQHGNKEKKDMSAVKTTEVKVQEVPVPSIVVSVPAGISV</sequence>
<evidence type="ECO:0000313" key="3">
    <source>
        <dbReference type="EMBL" id="KAK4218511.1"/>
    </source>
</evidence>
<reference evidence="3" key="1">
    <citation type="journal article" date="2023" name="Mol. Phylogenet. Evol.">
        <title>Genome-scale phylogeny and comparative genomics of the fungal order Sordariales.</title>
        <authorList>
            <person name="Hensen N."/>
            <person name="Bonometti L."/>
            <person name="Westerberg I."/>
            <person name="Brannstrom I.O."/>
            <person name="Guillou S."/>
            <person name="Cros-Aarteil S."/>
            <person name="Calhoun S."/>
            <person name="Haridas S."/>
            <person name="Kuo A."/>
            <person name="Mondo S."/>
            <person name="Pangilinan J."/>
            <person name="Riley R."/>
            <person name="LaButti K."/>
            <person name="Andreopoulos B."/>
            <person name="Lipzen A."/>
            <person name="Chen C."/>
            <person name="Yan M."/>
            <person name="Daum C."/>
            <person name="Ng V."/>
            <person name="Clum A."/>
            <person name="Steindorff A."/>
            <person name="Ohm R.A."/>
            <person name="Martin F."/>
            <person name="Silar P."/>
            <person name="Natvig D.O."/>
            <person name="Lalanne C."/>
            <person name="Gautier V."/>
            <person name="Ament-Velasquez S.L."/>
            <person name="Kruys A."/>
            <person name="Hutchinson M.I."/>
            <person name="Powell A.J."/>
            <person name="Barry K."/>
            <person name="Miller A.N."/>
            <person name="Grigoriev I.V."/>
            <person name="Debuchy R."/>
            <person name="Gladieux P."/>
            <person name="Hiltunen Thoren M."/>
            <person name="Johannesson H."/>
        </authorList>
    </citation>
    <scope>NUCLEOTIDE SEQUENCE</scope>
    <source>
        <strain evidence="3">PSN293</strain>
    </source>
</reference>
<dbReference type="GO" id="GO:0005996">
    <property type="term" value="P:monosaccharide metabolic process"/>
    <property type="evidence" value="ECO:0007669"/>
    <property type="project" value="TreeGrafter"/>
</dbReference>
<keyword evidence="4" id="KW-1185">Reference proteome</keyword>
<feature type="region of interest" description="Disordered" evidence="1">
    <location>
        <begin position="1"/>
        <end position="68"/>
    </location>
</feature>
<accession>A0AAN7BAC0</accession>
<gene>
    <name evidence="3" type="ORF">QBC37DRAFT_188250</name>
</gene>
<dbReference type="GO" id="GO:0005829">
    <property type="term" value="C:cytosol"/>
    <property type="evidence" value="ECO:0007669"/>
    <property type="project" value="TreeGrafter"/>
</dbReference>
<feature type="domain" description="NAD-dependent epimerase/dehydratase" evidence="2">
    <location>
        <begin position="80"/>
        <end position="384"/>
    </location>
</feature>
<dbReference type="PANTHER" id="PTHR43725:SF3">
    <property type="entry name" value="UDP-GLUCOSE 4-EPIMERASE (EUROFUNG)"/>
    <property type="match status" value="1"/>
</dbReference>